<protein>
    <recommendedName>
        <fullName evidence="2">TIP41-like protein</fullName>
    </recommendedName>
</protein>
<dbReference type="PANTHER" id="PTHR21021:SF16">
    <property type="entry name" value="TIP41-LIKE PROTEIN"/>
    <property type="match status" value="1"/>
</dbReference>
<evidence type="ECO:0000313" key="3">
    <source>
        <dbReference type="EnsemblMetazoa" id="XP_022656411"/>
    </source>
</evidence>
<dbReference type="InParanoid" id="A0A7M7M7Z6"/>
<dbReference type="OMA" id="DMILFED"/>
<organism evidence="3 4">
    <name type="scientific">Varroa destructor</name>
    <name type="common">Honeybee mite</name>
    <dbReference type="NCBI Taxonomy" id="109461"/>
    <lineage>
        <taxon>Eukaryota</taxon>
        <taxon>Metazoa</taxon>
        <taxon>Ecdysozoa</taxon>
        <taxon>Arthropoda</taxon>
        <taxon>Chelicerata</taxon>
        <taxon>Arachnida</taxon>
        <taxon>Acari</taxon>
        <taxon>Parasitiformes</taxon>
        <taxon>Mesostigmata</taxon>
        <taxon>Gamasina</taxon>
        <taxon>Dermanyssoidea</taxon>
        <taxon>Varroidae</taxon>
        <taxon>Varroa</taxon>
    </lineage>
</organism>
<dbReference type="PANTHER" id="PTHR21021">
    <property type="entry name" value="GAF/PUTATIVE CYTOSKELETAL PROTEIN"/>
    <property type="match status" value="1"/>
</dbReference>
<comment type="similarity">
    <text evidence="1">Belongs to the TIP41 family.</text>
</comment>
<dbReference type="RefSeq" id="XP_022656411.1">
    <property type="nucleotide sequence ID" value="XM_022800676.1"/>
</dbReference>
<evidence type="ECO:0000256" key="2">
    <source>
        <dbReference type="ARBA" id="ARBA00018951"/>
    </source>
</evidence>
<dbReference type="GO" id="GO:0005829">
    <property type="term" value="C:cytosol"/>
    <property type="evidence" value="ECO:0007669"/>
    <property type="project" value="TreeGrafter"/>
</dbReference>
<dbReference type="AlphaFoldDB" id="A0A7M7M7Z6"/>
<dbReference type="Proteomes" id="UP000594260">
    <property type="component" value="Unplaced"/>
</dbReference>
<dbReference type="EnsemblMetazoa" id="XM_022800676">
    <property type="protein sequence ID" value="XP_022656411"/>
    <property type="gene ID" value="LOC111248397"/>
</dbReference>
<dbReference type="OrthoDB" id="10253878at2759"/>
<evidence type="ECO:0000313" key="4">
    <source>
        <dbReference type="Proteomes" id="UP000594260"/>
    </source>
</evidence>
<dbReference type="InterPro" id="IPR007303">
    <property type="entry name" value="TIP41-like"/>
</dbReference>
<proteinExistence type="inferred from homology"/>
<dbReference type="InterPro" id="IPR051330">
    <property type="entry name" value="Phosphatase_reg/MetRdx"/>
</dbReference>
<dbReference type="KEGG" id="vde:111248397"/>
<dbReference type="GO" id="GO:0031929">
    <property type="term" value="P:TOR signaling"/>
    <property type="evidence" value="ECO:0007669"/>
    <property type="project" value="TreeGrafter"/>
</dbReference>
<dbReference type="GeneID" id="111248397"/>
<sequence>MNGVREEHHVLDGWRFSASSGPILHSKCRTYESCQKIRANKPVDAIHLCDLCRYIHTLQLPSHPDMTFAWNRLRIEHSTGFGIEFNPLDALRLVSEKNYIPKVAVAEAWREARQAPDLPEPKVPDSHKFDWTFTTNYKGTLLSDKEGRKLKEVPTTERIDMSKLTSRDPIYFYQDLCLFEDELSDHGVAKLSVKIRVMRSNLFVLLRFFLRVDQVLIRMNDTRLYWEQGTEYILREYAEREHKDAKNLNLPTSILTDPVALSEHLPVVYTHYERLDFPK</sequence>
<dbReference type="FunCoup" id="A0A7M7M7Z6">
    <property type="interactions" value="1683"/>
</dbReference>
<accession>A0A7M7M7Z6</accession>
<dbReference type="Pfam" id="PF04176">
    <property type="entry name" value="TIP41"/>
    <property type="match status" value="1"/>
</dbReference>
<reference evidence="3" key="1">
    <citation type="submission" date="2021-01" db="UniProtKB">
        <authorList>
            <consortium name="EnsemblMetazoa"/>
        </authorList>
    </citation>
    <scope>IDENTIFICATION</scope>
</reference>
<keyword evidence="4" id="KW-1185">Reference proteome</keyword>
<evidence type="ECO:0000256" key="1">
    <source>
        <dbReference type="ARBA" id="ARBA00006658"/>
    </source>
</evidence>
<name>A0A7M7M7Z6_VARDE</name>